<keyword evidence="1" id="KW-1133">Transmembrane helix</keyword>
<accession>A0A2H3CWJ0</accession>
<protein>
    <submittedName>
        <fullName evidence="2">Uncharacterized protein</fullName>
    </submittedName>
</protein>
<keyword evidence="3" id="KW-1185">Reference proteome</keyword>
<name>A0A2H3CWJ0_ARMGA</name>
<evidence type="ECO:0000313" key="3">
    <source>
        <dbReference type="Proteomes" id="UP000217790"/>
    </source>
</evidence>
<evidence type="ECO:0000256" key="1">
    <source>
        <dbReference type="SAM" id="Phobius"/>
    </source>
</evidence>
<dbReference type="Proteomes" id="UP000217790">
    <property type="component" value="Unassembled WGS sequence"/>
</dbReference>
<dbReference type="AlphaFoldDB" id="A0A2H3CWJ0"/>
<gene>
    <name evidence="2" type="ORF">ARMGADRAFT_537756</name>
</gene>
<keyword evidence="1" id="KW-0812">Transmembrane</keyword>
<reference evidence="3" key="1">
    <citation type="journal article" date="2017" name="Nat. Ecol. Evol.">
        <title>Genome expansion and lineage-specific genetic innovations in the forest pathogenic fungi Armillaria.</title>
        <authorList>
            <person name="Sipos G."/>
            <person name="Prasanna A.N."/>
            <person name="Walter M.C."/>
            <person name="O'Connor E."/>
            <person name="Balint B."/>
            <person name="Krizsan K."/>
            <person name="Kiss B."/>
            <person name="Hess J."/>
            <person name="Varga T."/>
            <person name="Slot J."/>
            <person name="Riley R."/>
            <person name="Boka B."/>
            <person name="Rigling D."/>
            <person name="Barry K."/>
            <person name="Lee J."/>
            <person name="Mihaltcheva S."/>
            <person name="LaButti K."/>
            <person name="Lipzen A."/>
            <person name="Waldron R."/>
            <person name="Moloney N.M."/>
            <person name="Sperisen C."/>
            <person name="Kredics L."/>
            <person name="Vagvoelgyi C."/>
            <person name="Patrignani A."/>
            <person name="Fitzpatrick D."/>
            <person name="Nagy I."/>
            <person name="Doyle S."/>
            <person name="Anderson J.B."/>
            <person name="Grigoriev I.V."/>
            <person name="Gueldener U."/>
            <person name="Muensterkoetter M."/>
            <person name="Nagy L.G."/>
        </authorList>
    </citation>
    <scope>NUCLEOTIDE SEQUENCE [LARGE SCALE GENOMIC DNA]</scope>
    <source>
        <strain evidence="3">Ar21-2</strain>
    </source>
</reference>
<evidence type="ECO:0000313" key="2">
    <source>
        <dbReference type="EMBL" id="PBK86190.1"/>
    </source>
</evidence>
<sequence length="198" mass="22081">MRIACTRTDIGSVIEGGSNQREQRFVRGAHHIIITILTLLWIVADRRSGPYIDCRCCNFKFHTAPVLFHINVCAFPSALVPLSDGLHQSNIFCNAKLLTVRTDLERRAWGSACTGYRISCARTTRAHLITTLVFYVPQPSHSRTPSDVGTFYQGRIVSYRSASTLSSSPMSAYPRSAYSFIDLCRAVAKTTALCRFLV</sequence>
<feature type="transmembrane region" description="Helical" evidence="1">
    <location>
        <begin position="25"/>
        <end position="44"/>
    </location>
</feature>
<keyword evidence="1" id="KW-0472">Membrane</keyword>
<organism evidence="2 3">
    <name type="scientific">Armillaria gallica</name>
    <name type="common">Bulbous honey fungus</name>
    <name type="synonym">Armillaria bulbosa</name>
    <dbReference type="NCBI Taxonomy" id="47427"/>
    <lineage>
        <taxon>Eukaryota</taxon>
        <taxon>Fungi</taxon>
        <taxon>Dikarya</taxon>
        <taxon>Basidiomycota</taxon>
        <taxon>Agaricomycotina</taxon>
        <taxon>Agaricomycetes</taxon>
        <taxon>Agaricomycetidae</taxon>
        <taxon>Agaricales</taxon>
        <taxon>Marasmiineae</taxon>
        <taxon>Physalacriaceae</taxon>
        <taxon>Armillaria</taxon>
    </lineage>
</organism>
<proteinExistence type="predicted"/>
<dbReference type="InParanoid" id="A0A2H3CWJ0"/>
<dbReference type="EMBL" id="KZ293685">
    <property type="protein sequence ID" value="PBK86190.1"/>
    <property type="molecule type" value="Genomic_DNA"/>
</dbReference>